<reference evidence="2" key="1">
    <citation type="submission" date="2021-01" db="EMBL/GenBank/DDBJ databases">
        <title>Whole genome shotgun sequence of Dactylosporangium siamense NBRC 106093.</title>
        <authorList>
            <person name="Komaki H."/>
            <person name="Tamura T."/>
        </authorList>
    </citation>
    <scope>NUCLEOTIDE SEQUENCE</scope>
    <source>
        <strain evidence="2">NBRC 106093</strain>
    </source>
</reference>
<dbReference type="Gene3D" id="3.40.50.300">
    <property type="entry name" value="P-loop containing nucleotide triphosphate hydrolases"/>
    <property type="match status" value="1"/>
</dbReference>
<dbReference type="Pfam" id="PF00685">
    <property type="entry name" value="Sulfotransfer_1"/>
    <property type="match status" value="1"/>
</dbReference>
<dbReference type="Proteomes" id="UP000660611">
    <property type="component" value="Unassembled WGS sequence"/>
</dbReference>
<accession>A0A919PYY8</accession>
<protein>
    <submittedName>
        <fullName evidence="2">Sulfotransferase</fullName>
    </submittedName>
</protein>
<evidence type="ECO:0000259" key="1">
    <source>
        <dbReference type="Pfam" id="PF00685"/>
    </source>
</evidence>
<feature type="domain" description="Sulfotransferase" evidence="1">
    <location>
        <begin position="5"/>
        <end position="206"/>
    </location>
</feature>
<dbReference type="Gene3D" id="1.25.40.460">
    <property type="match status" value="1"/>
</dbReference>
<dbReference type="GO" id="GO:0008146">
    <property type="term" value="F:sulfotransferase activity"/>
    <property type="evidence" value="ECO:0007669"/>
    <property type="project" value="InterPro"/>
</dbReference>
<dbReference type="EMBL" id="BONQ01000206">
    <property type="protein sequence ID" value="GIG52987.1"/>
    <property type="molecule type" value="Genomic_DNA"/>
</dbReference>
<keyword evidence="3" id="KW-1185">Reference proteome</keyword>
<evidence type="ECO:0000313" key="2">
    <source>
        <dbReference type="EMBL" id="GIG52987.1"/>
    </source>
</evidence>
<organism evidence="2 3">
    <name type="scientific">Dactylosporangium siamense</name>
    <dbReference type="NCBI Taxonomy" id="685454"/>
    <lineage>
        <taxon>Bacteria</taxon>
        <taxon>Bacillati</taxon>
        <taxon>Actinomycetota</taxon>
        <taxon>Actinomycetes</taxon>
        <taxon>Micromonosporales</taxon>
        <taxon>Micromonosporaceae</taxon>
        <taxon>Dactylosporangium</taxon>
    </lineage>
</organism>
<dbReference type="InterPro" id="IPR027417">
    <property type="entry name" value="P-loop_NTPase"/>
</dbReference>
<dbReference type="InterPro" id="IPR000863">
    <property type="entry name" value="Sulfotransferase_dom"/>
</dbReference>
<dbReference type="RefSeq" id="WP_203854590.1">
    <property type="nucleotide sequence ID" value="NZ_BAAAVW010000046.1"/>
</dbReference>
<dbReference type="AlphaFoldDB" id="A0A919PYY8"/>
<dbReference type="SUPFAM" id="SSF52540">
    <property type="entry name" value="P-loop containing nucleoside triphosphate hydrolases"/>
    <property type="match status" value="1"/>
</dbReference>
<evidence type="ECO:0000313" key="3">
    <source>
        <dbReference type="Proteomes" id="UP000660611"/>
    </source>
</evidence>
<proteinExistence type="predicted"/>
<comment type="caution">
    <text evidence="2">The sequence shown here is derived from an EMBL/GenBank/DDBJ whole genome shotgun (WGS) entry which is preliminary data.</text>
</comment>
<name>A0A919PYY8_9ACTN</name>
<sequence length="276" mass="30967">MRALTWVSSYPRSGCDWTRVLVASYLLDVPAPDLDTDEADRVAPDLMDLFNHGRMVPRGDDRPYLVKTQFHPGVEALRPYREATGKVVCLVRDPRGVISSHVRAQRLAGEERRWLALWMVEQLAPVGRPSQDAGISGASGTWLQHVRDWTSAERVRRHFPHVEDVCVVRFEDLRRDPAAALRVVLEFLDVAGGVDADRVRRTVERSALRDILAAARRAPARGLAAFQDNPPPVVEVDDAELSLMDIGEDVEAAYRKRLAEERELAALVRQFGYEAG</sequence>
<gene>
    <name evidence="2" type="ORF">Dsi01nite_110280</name>
</gene>